<gene>
    <name evidence="2" type="primary">Bm11821</name>
    <name evidence="2" type="ORF">BM_Bm11821</name>
</gene>
<dbReference type="EMBL" id="LN860481">
    <property type="protein sequence ID" value="CDQ07522.1"/>
    <property type="molecule type" value="Genomic_DNA"/>
</dbReference>
<evidence type="ECO:0000256" key="1">
    <source>
        <dbReference type="SAM" id="MobiDB-lite"/>
    </source>
</evidence>
<name>A0A1I9GAI2_BRUMA</name>
<feature type="region of interest" description="Disordered" evidence="1">
    <location>
        <begin position="29"/>
        <end position="55"/>
    </location>
</feature>
<accession>A0A1I9GAI2</accession>
<proteinExistence type="predicted"/>
<evidence type="ECO:0000313" key="2">
    <source>
        <dbReference type="EMBL" id="CDQ07522.1"/>
    </source>
</evidence>
<protein>
    <submittedName>
        <fullName evidence="2">Bm11821</fullName>
    </submittedName>
</protein>
<organism evidence="2">
    <name type="scientific">Brugia malayi</name>
    <name type="common">Filarial nematode worm</name>
    <dbReference type="NCBI Taxonomy" id="6279"/>
    <lineage>
        <taxon>Eukaryota</taxon>
        <taxon>Metazoa</taxon>
        <taxon>Ecdysozoa</taxon>
        <taxon>Nematoda</taxon>
        <taxon>Chromadorea</taxon>
        <taxon>Rhabditida</taxon>
        <taxon>Spirurina</taxon>
        <taxon>Spiruromorpha</taxon>
        <taxon>Filarioidea</taxon>
        <taxon>Onchocercidae</taxon>
        <taxon>Brugia</taxon>
    </lineage>
</organism>
<feature type="non-terminal residue" evidence="2">
    <location>
        <position position="1"/>
    </location>
</feature>
<sequence>KLCELSSAISGLESHSLYGMGQGWHGGTVAGMRSPQSSSLRVSGLELEQDRRKESKREAAPWLALYHSCLIASM</sequence>
<reference evidence="2" key="2">
    <citation type="submission" date="2012-12" db="EMBL/GenBank/DDBJ databases">
        <authorList>
            <consortium name="WormBase Consortium"/>
            <person name="Ghedin E."/>
            <person name="Paulini M."/>
        </authorList>
    </citation>
    <scope>NUCLEOTIDE SEQUENCE</scope>
    <source>
        <strain evidence="2">FR3</strain>
    </source>
</reference>
<dbReference type="AlphaFoldDB" id="A0A1I9GAI2"/>
<reference evidence="2" key="1">
    <citation type="journal article" date="2007" name="Science">
        <title>Draft genome of the filarial nematode parasite Brugia malayi.</title>
        <authorList>
            <person name="Ghedin E."/>
            <person name="Wang S."/>
            <person name="Spiro D."/>
            <person name="Caler E."/>
            <person name="Zhao Q."/>
            <person name="Crabtree J."/>
            <person name="Allen J.E."/>
            <person name="Delcher A.L."/>
            <person name="Guiliano D.B."/>
            <person name="Miranda-Saavedra D."/>
            <person name="Angiuoli S.V."/>
            <person name="Creasy T."/>
            <person name="Amedeo P."/>
            <person name="Haas B."/>
            <person name="El-Sayed N.M."/>
            <person name="Wortman J.R."/>
            <person name="Feldblyum T."/>
            <person name="Tallon L."/>
            <person name="Schatz M."/>
            <person name="Shumway M."/>
            <person name="Koo H."/>
            <person name="Salzberg S.L."/>
            <person name="Schobel S."/>
            <person name="Pertea M."/>
            <person name="Pop M."/>
            <person name="White O."/>
            <person name="Barton G.J."/>
            <person name="Carlow C.K."/>
            <person name="Crawford M.J."/>
            <person name="Daub J."/>
            <person name="Dimmic M.W."/>
            <person name="Estes C.F."/>
            <person name="Foster J.M."/>
            <person name="Ganatra M."/>
            <person name="Gregory W.F."/>
            <person name="Johnson N.M."/>
            <person name="Jin J."/>
            <person name="Komuniecki R."/>
            <person name="Korf I."/>
            <person name="Kumar S."/>
            <person name="Laney S."/>
            <person name="Li B.W."/>
            <person name="Li W."/>
            <person name="Lindblom T.H."/>
            <person name="Lustigman S."/>
            <person name="Ma D."/>
            <person name="Maina C.V."/>
            <person name="Martin D.M."/>
            <person name="McCarter J.P."/>
            <person name="McReynolds L."/>
            <person name="Mitreva M."/>
            <person name="Nutman T.B."/>
            <person name="Parkinson J."/>
            <person name="Peregrin-Alvarez J.M."/>
            <person name="Poole C."/>
            <person name="Ren Q."/>
            <person name="Saunders L."/>
            <person name="Sluder A.E."/>
            <person name="Smith K."/>
            <person name="Stanke M."/>
            <person name="Unnasch T.R."/>
            <person name="Ware J."/>
            <person name="Wei A.D."/>
            <person name="Weil G."/>
            <person name="Williams D.J."/>
            <person name="Zhang Y."/>
            <person name="Williams S.A."/>
            <person name="Fraser-Liggett C."/>
            <person name="Slatko B."/>
            <person name="Blaxter M.L."/>
            <person name="Scott A.L."/>
        </authorList>
    </citation>
    <scope>NUCLEOTIDE SEQUENCE</scope>
    <source>
        <strain evidence="2">FR3</strain>
    </source>
</reference>